<feature type="region of interest" description="Disordered" evidence="2">
    <location>
        <begin position="163"/>
        <end position="244"/>
    </location>
</feature>
<dbReference type="Proteomes" id="UP000838412">
    <property type="component" value="Chromosome 12"/>
</dbReference>
<dbReference type="PANTHER" id="PTHR31402:SF2">
    <property type="entry name" value="UPF0711 PROTEIN C18ORF21"/>
    <property type="match status" value="1"/>
</dbReference>
<feature type="compositionally biased region" description="Basic residues" evidence="2">
    <location>
        <begin position="209"/>
        <end position="221"/>
    </location>
</feature>
<gene>
    <name evidence="3" type="primary">C18orf21</name>
    <name evidence="3" type="ORF">BLAG_LOCUS4931</name>
</gene>
<reference evidence="3" key="1">
    <citation type="submission" date="2022-01" db="EMBL/GenBank/DDBJ databases">
        <authorList>
            <person name="Braso-Vives M."/>
        </authorList>
    </citation>
    <scope>NUCLEOTIDE SEQUENCE</scope>
</reference>
<comment type="similarity">
    <text evidence="1">Belongs to the UPF0711 family.</text>
</comment>
<feature type="compositionally biased region" description="Polar residues" evidence="2">
    <location>
        <begin position="225"/>
        <end position="244"/>
    </location>
</feature>
<dbReference type="InterPro" id="IPR029779">
    <property type="entry name" value="Rmp24-like"/>
</dbReference>
<dbReference type="OrthoDB" id="10049098at2759"/>
<name>A0A8K0E371_BRALA</name>
<evidence type="ECO:0000256" key="2">
    <source>
        <dbReference type="SAM" id="MobiDB-lite"/>
    </source>
</evidence>
<keyword evidence="4" id="KW-1185">Reference proteome</keyword>
<dbReference type="AlphaFoldDB" id="A0A8K0E371"/>
<protein>
    <submittedName>
        <fullName evidence="3">C18orf21 protein</fullName>
    </submittedName>
</protein>
<sequence>MSGEDQNCGQVMSKTRYLQQLASTCTDSCPQLARFLLHTADADSEGNHTAQNMPSHMTCQSCGNLLLPGNHTVRLRPKRKMTSAVRRVMSKVSEGQMASAAEVKLLKKYQERKNHMVVQCSVCQGKAVIPGATRKNVVMATAGSQGSPAGTPVVSRRIAKATRRLVSTPQSSSSPFLSTPDSMKVAVSSPGTPGSSLRVGSSSPSSSGKKGKQQRQRHAQLRHMLSQQSLGDTSTSLSDFLQSL</sequence>
<dbReference type="EMBL" id="OV696697">
    <property type="protein sequence ID" value="CAH1241184.1"/>
    <property type="molecule type" value="Genomic_DNA"/>
</dbReference>
<proteinExistence type="inferred from homology"/>
<evidence type="ECO:0000313" key="4">
    <source>
        <dbReference type="Proteomes" id="UP000838412"/>
    </source>
</evidence>
<organism evidence="3 4">
    <name type="scientific">Branchiostoma lanceolatum</name>
    <name type="common">Common lancelet</name>
    <name type="synonym">Amphioxus lanceolatum</name>
    <dbReference type="NCBI Taxonomy" id="7740"/>
    <lineage>
        <taxon>Eukaryota</taxon>
        <taxon>Metazoa</taxon>
        <taxon>Chordata</taxon>
        <taxon>Cephalochordata</taxon>
        <taxon>Leptocardii</taxon>
        <taxon>Amphioxiformes</taxon>
        <taxon>Branchiostomatidae</taxon>
        <taxon>Branchiostoma</taxon>
    </lineage>
</organism>
<dbReference type="Pfam" id="PF15719">
    <property type="entry name" value="Rmp24-like"/>
    <property type="match status" value="1"/>
</dbReference>
<feature type="compositionally biased region" description="Low complexity" evidence="2">
    <location>
        <begin position="195"/>
        <end position="208"/>
    </location>
</feature>
<feature type="compositionally biased region" description="Low complexity" evidence="2">
    <location>
        <begin position="167"/>
        <end position="182"/>
    </location>
</feature>
<accession>A0A8K0E371</accession>
<evidence type="ECO:0000313" key="3">
    <source>
        <dbReference type="EMBL" id="CAH1241184.1"/>
    </source>
</evidence>
<evidence type="ECO:0000256" key="1">
    <source>
        <dbReference type="ARBA" id="ARBA00006160"/>
    </source>
</evidence>
<dbReference type="PANTHER" id="PTHR31402">
    <property type="entry name" value="UPF0711 PROTEIN C18ORF21"/>
    <property type="match status" value="1"/>
</dbReference>